<dbReference type="Gene3D" id="3.10.620.30">
    <property type="match status" value="1"/>
</dbReference>
<feature type="transmembrane region" description="Helical" evidence="1">
    <location>
        <begin position="152"/>
        <end position="169"/>
    </location>
</feature>
<evidence type="ECO:0000313" key="4">
    <source>
        <dbReference type="Proteomes" id="UP000727962"/>
    </source>
</evidence>
<proteinExistence type="predicted"/>
<gene>
    <name evidence="3" type="ORF">HYR64_05540</name>
</gene>
<dbReference type="Pfam" id="PF01841">
    <property type="entry name" value="Transglut_core"/>
    <property type="match status" value="1"/>
</dbReference>
<feature type="domain" description="Transglutaminase-like" evidence="2">
    <location>
        <begin position="456"/>
        <end position="528"/>
    </location>
</feature>
<dbReference type="Proteomes" id="UP000727962">
    <property type="component" value="Unassembled WGS sequence"/>
</dbReference>
<keyword evidence="1" id="KW-0812">Transmembrane</keyword>
<comment type="caution">
    <text evidence="3">The sequence shown here is derived from an EMBL/GenBank/DDBJ whole genome shotgun (WGS) entry which is preliminary data.</text>
</comment>
<reference evidence="3" key="1">
    <citation type="submission" date="2020-07" db="EMBL/GenBank/DDBJ databases">
        <title>Huge and variable diversity of episymbiotic CPR bacteria and DPANN archaea in groundwater ecosystems.</title>
        <authorList>
            <person name="He C.Y."/>
            <person name="Keren R."/>
            <person name="Whittaker M."/>
            <person name="Farag I.F."/>
            <person name="Doudna J."/>
            <person name="Cate J.H.D."/>
            <person name="Banfield J.F."/>
        </authorList>
    </citation>
    <scope>NUCLEOTIDE SEQUENCE</scope>
    <source>
        <strain evidence="3">NC_groundwater_17_Pr7_B-0.1um_64_12</strain>
    </source>
</reference>
<feature type="transmembrane region" description="Helical" evidence="1">
    <location>
        <begin position="98"/>
        <end position="119"/>
    </location>
</feature>
<evidence type="ECO:0000259" key="2">
    <source>
        <dbReference type="SMART" id="SM00460"/>
    </source>
</evidence>
<feature type="transmembrane region" description="Helical" evidence="1">
    <location>
        <begin position="43"/>
        <end position="61"/>
    </location>
</feature>
<accession>A0A931PUH2</accession>
<dbReference type="AlphaFoldDB" id="A0A931PUH2"/>
<dbReference type="PANTHER" id="PTHR42736:SF1">
    <property type="entry name" value="PROTEIN-GLUTAMINE GAMMA-GLUTAMYLTRANSFERASE"/>
    <property type="match status" value="1"/>
</dbReference>
<dbReference type="EMBL" id="JACOSL010000035">
    <property type="protein sequence ID" value="MBI1756552.1"/>
    <property type="molecule type" value="Genomic_DNA"/>
</dbReference>
<feature type="transmembrane region" description="Helical" evidence="1">
    <location>
        <begin position="200"/>
        <end position="219"/>
    </location>
</feature>
<dbReference type="InterPro" id="IPR038765">
    <property type="entry name" value="Papain-like_cys_pep_sf"/>
</dbReference>
<dbReference type="InterPro" id="IPR025403">
    <property type="entry name" value="TgpA-like_C"/>
</dbReference>
<organism evidence="3 4">
    <name type="scientific">Fimbriimonas ginsengisoli</name>
    <dbReference type="NCBI Taxonomy" id="1005039"/>
    <lineage>
        <taxon>Bacteria</taxon>
        <taxon>Bacillati</taxon>
        <taxon>Armatimonadota</taxon>
        <taxon>Fimbriimonadia</taxon>
        <taxon>Fimbriimonadales</taxon>
        <taxon>Fimbriimonadaceae</taxon>
        <taxon>Fimbriimonas</taxon>
    </lineage>
</organism>
<dbReference type="SMART" id="SM00460">
    <property type="entry name" value="TGc"/>
    <property type="match status" value="1"/>
</dbReference>
<dbReference type="PANTHER" id="PTHR42736">
    <property type="entry name" value="PROTEIN-GLUTAMINE GAMMA-GLUTAMYLTRANSFERASE"/>
    <property type="match status" value="1"/>
</dbReference>
<dbReference type="InterPro" id="IPR002931">
    <property type="entry name" value="Transglutaminase-like"/>
</dbReference>
<keyword evidence="1" id="KW-0472">Membrane</keyword>
<evidence type="ECO:0000256" key="1">
    <source>
        <dbReference type="SAM" id="Phobius"/>
    </source>
</evidence>
<protein>
    <submittedName>
        <fullName evidence="3">Transglutaminase domain-containing protein</fullName>
    </submittedName>
</protein>
<feature type="transmembrane region" description="Helical" evidence="1">
    <location>
        <begin position="73"/>
        <end position="92"/>
    </location>
</feature>
<feature type="transmembrane region" description="Helical" evidence="1">
    <location>
        <begin position="126"/>
        <end position="146"/>
    </location>
</feature>
<dbReference type="SUPFAM" id="SSF54001">
    <property type="entry name" value="Cysteine proteinases"/>
    <property type="match status" value="1"/>
</dbReference>
<dbReference type="Pfam" id="PF13559">
    <property type="entry name" value="DUF4129"/>
    <property type="match status" value="1"/>
</dbReference>
<sequence length="679" mass="74133">MMRRAFVLDQRKLGPMDYGIMCFCSALAIYSTARSIGVDRSTMVQMPILMLGLTVSFFVSRSDSKARWLKLDGVAYFILGVVAMFVAGPIGTALDGDIYHQTIATAGALEWMIVFCSFAAWRDSTLLFQFVPSMSLFGLVGCWDLYKAATVAFFVFLLGLATIFARAHGRLMMRQAELSGYSHVERLSAGPWKWIAGPEWALASAGAIIIVSLIGAPFLRETATAAGLAGTVKFQPPPTTRPLEGSLFPDRQGYVQIGRGPAILAKRPVLRVWVEGAKYLRSATYLDYVDDGWKARADASFGPRGIGSAALGRSYMREGQMISFSIEQIVPMAALPVPGEVVKINPERFLTRQGDGTYTISVTNGTGPLFTGRSLLPPDQPPPTKAATGLSSQYASLLADRSIPTKVKELADQWTAGATTDYAKARRIVDGISSRCKYNLLARPTPPGSDPVQFFLFQSKEGYCDLFASAVVLMARAEHIPARYAVGYLVNPENAQKDGSIVVGEPDAHAWAELLFEGRGWAAFDATADAQEVVGAGRGASTESNFISEWWFRYLVAPLAVAGAMFGLYTLARRRLSAASNGRDLRRDLGRAYSRFENQLLPYVGHPRRLGETPGEYVVATQTGLASAYPEAEEINRVFERLMFGLPEPPQEEVDALGPRLKAFGDSVRRVRKQGSTRL</sequence>
<evidence type="ECO:0000313" key="3">
    <source>
        <dbReference type="EMBL" id="MBI1756552.1"/>
    </source>
</evidence>
<feature type="transmembrane region" description="Helical" evidence="1">
    <location>
        <begin position="550"/>
        <end position="571"/>
    </location>
</feature>
<name>A0A931PUH2_FIMGI</name>
<dbReference type="InterPro" id="IPR052901">
    <property type="entry name" value="Bact_TGase-like"/>
</dbReference>
<keyword evidence="1" id="KW-1133">Transmembrane helix</keyword>